<evidence type="ECO:0000259" key="4">
    <source>
        <dbReference type="PROSITE" id="PS50011"/>
    </source>
</evidence>
<protein>
    <submittedName>
        <fullName evidence="5">Serine/threonine-protein kinase PknF</fullName>
        <ecNumber evidence="5">2.7.11.1</ecNumber>
    </submittedName>
</protein>
<keyword evidence="5" id="KW-0418">Kinase</keyword>
<dbReference type="PROSITE" id="PS00108">
    <property type="entry name" value="PROTEIN_KINASE_ST"/>
    <property type="match status" value="1"/>
</dbReference>
<dbReference type="OrthoDB" id="9801841at2"/>
<keyword evidence="1" id="KW-0547">Nucleotide-binding</keyword>
<dbReference type="AlphaFoldDB" id="A0A1X7AM98"/>
<dbReference type="GO" id="GO:0004674">
    <property type="term" value="F:protein serine/threonine kinase activity"/>
    <property type="evidence" value="ECO:0007669"/>
    <property type="project" value="UniProtKB-EC"/>
</dbReference>
<dbReference type="SUPFAM" id="SSF56112">
    <property type="entry name" value="Protein kinase-like (PK-like)"/>
    <property type="match status" value="1"/>
</dbReference>
<evidence type="ECO:0000256" key="1">
    <source>
        <dbReference type="ARBA" id="ARBA00022741"/>
    </source>
</evidence>
<evidence type="ECO:0000313" key="6">
    <source>
        <dbReference type="Proteomes" id="UP000196573"/>
    </source>
</evidence>
<gene>
    <name evidence="5" type="primary">pknF_3</name>
    <name evidence="5" type="ORF">EHSB41UT_03010</name>
</gene>
<keyword evidence="6" id="KW-1185">Reference proteome</keyword>
<keyword evidence="5" id="KW-0808">Transferase</keyword>
<dbReference type="RefSeq" id="WP_087111319.1">
    <property type="nucleotide sequence ID" value="NZ_FWPT01000007.1"/>
</dbReference>
<dbReference type="InterPro" id="IPR008271">
    <property type="entry name" value="Ser/Thr_kinase_AS"/>
</dbReference>
<evidence type="ECO:0000256" key="3">
    <source>
        <dbReference type="SAM" id="MobiDB-lite"/>
    </source>
</evidence>
<dbReference type="GO" id="GO:0005524">
    <property type="term" value="F:ATP binding"/>
    <property type="evidence" value="ECO:0007669"/>
    <property type="project" value="UniProtKB-KW"/>
</dbReference>
<feature type="domain" description="Protein kinase" evidence="4">
    <location>
        <begin position="326"/>
        <end position="619"/>
    </location>
</feature>
<proteinExistence type="predicted"/>
<keyword evidence="2" id="KW-0067">ATP-binding</keyword>
<feature type="region of interest" description="Disordered" evidence="3">
    <location>
        <begin position="233"/>
        <end position="262"/>
    </location>
</feature>
<organism evidence="5 6">
    <name type="scientific">Parendozoicomonas haliclonae</name>
    <dbReference type="NCBI Taxonomy" id="1960125"/>
    <lineage>
        <taxon>Bacteria</taxon>
        <taxon>Pseudomonadati</taxon>
        <taxon>Pseudomonadota</taxon>
        <taxon>Gammaproteobacteria</taxon>
        <taxon>Oceanospirillales</taxon>
        <taxon>Endozoicomonadaceae</taxon>
        <taxon>Parendozoicomonas</taxon>
    </lineage>
</organism>
<dbReference type="PROSITE" id="PS50011">
    <property type="entry name" value="PROTEIN_KINASE_DOM"/>
    <property type="match status" value="1"/>
</dbReference>
<reference evidence="5 6" key="1">
    <citation type="submission" date="2017-03" db="EMBL/GenBank/DDBJ databases">
        <authorList>
            <person name="Afonso C.L."/>
            <person name="Miller P.J."/>
            <person name="Scott M.A."/>
            <person name="Spackman E."/>
            <person name="Goraichik I."/>
            <person name="Dimitrov K.M."/>
            <person name="Suarez D.L."/>
            <person name="Swayne D.E."/>
        </authorList>
    </citation>
    <scope>NUCLEOTIDE SEQUENCE [LARGE SCALE GENOMIC DNA]</scope>
    <source>
        <strain evidence="5">SB41UT1</strain>
    </source>
</reference>
<evidence type="ECO:0000256" key="2">
    <source>
        <dbReference type="ARBA" id="ARBA00022840"/>
    </source>
</evidence>
<dbReference type="PANTHER" id="PTHR24346:SF81">
    <property type="entry name" value="SERINE_THREONINE-PROTEIN KINASE FNKB-RELATED"/>
    <property type="match status" value="1"/>
</dbReference>
<dbReference type="PANTHER" id="PTHR24346">
    <property type="entry name" value="MAP/MICROTUBULE AFFINITY-REGULATING KINASE"/>
    <property type="match status" value="1"/>
</dbReference>
<dbReference type="SMART" id="SM00220">
    <property type="entry name" value="S_TKc"/>
    <property type="match status" value="1"/>
</dbReference>
<dbReference type="EC" id="2.7.11.1" evidence="5"/>
<dbReference type="Pfam" id="PF00069">
    <property type="entry name" value="Pkinase"/>
    <property type="match status" value="1"/>
</dbReference>
<dbReference type="InterPro" id="IPR011009">
    <property type="entry name" value="Kinase-like_dom_sf"/>
</dbReference>
<dbReference type="GO" id="GO:0005737">
    <property type="term" value="C:cytoplasm"/>
    <property type="evidence" value="ECO:0007669"/>
    <property type="project" value="TreeGrafter"/>
</dbReference>
<dbReference type="GO" id="GO:0035556">
    <property type="term" value="P:intracellular signal transduction"/>
    <property type="evidence" value="ECO:0007669"/>
    <property type="project" value="TreeGrafter"/>
</dbReference>
<accession>A0A1X7AM98</accession>
<evidence type="ECO:0000313" key="5">
    <source>
        <dbReference type="EMBL" id="SMA49030.1"/>
    </source>
</evidence>
<dbReference type="InterPro" id="IPR000719">
    <property type="entry name" value="Prot_kinase_dom"/>
</dbReference>
<dbReference type="Proteomes" id="UP000196573">
    <property type="component" value="Unassembled WGS sequence"/>
</dbReference>
<sequence length="632" mass="70812">MTHREYVPLKLERLNRTACAQLFSLIVFLSGFTALKLPAALTTYLVVALYPDNVDNNTELPSIPLYKHPWISLTIYPVSADSAHLDTPTLLKKRMPKIALSSGSDTLFYSSPAQNYSEQYMVWKTGFHSSDRKHNPEASQHQILLMSPEQQSGHQSGISQHHAQVETPSSNTIQIGEHRFQTYSSMGKTPFYTLYHESLSVPAPETYDTPEHQSDTSADIIQSLSSITLKTSAEMTQPIPPQQPQRPIIRTPAPRSATTRHVRVVKKETQPKKTLTILDTRTPGIISSSPLSISDKLAHLIPTDSTSPTLEAMSKAGLQSFPMKNFQTIELLKRGSFGSIRQHRGPSSEGIIDIVTKTIDEEHFNALYLKREATILQHLLHPNIVNIFGFNLLKNHETGKYKLQLVLEHIPGIDMLTALNTLSQRFTEPLIKQIISLLTGVVAYLHHNNIAHRDLKPENTLLLFHPDESLATIKVIDFGLSALSDGEHFANDLCPGTVDYSAPEALQGEVGNNTKPGDIWSMGAITLTALLNEPTYFLELSEDEGDDENDTYTEAEKQSVKRYRLDNPDKELGSFYIQQRLKAAKLRPSAQARNFIQSCCTYDPRMRPTIDDINAHSWLQRPPSPTIKRTTL</sequence>
<feature type="compositionally biased region" description="Low complexity" evidence="3">
    <location>
        <begin position="245"/>
        <end position="255"/>
    </location>
</feature>
<dbReference type="Gene3D" id="1.10.510.10">
    <property type="entry name" value="Transferase(Phosphotransferase) domain 1"/>
    <property type="match status" value="1"/>
</dbReference>
<dbReference type="EMBL" id="FWPT01000007">
    <property type="protein sequence ID" value="SMA49030.1"/>
    <property type="molecule type" value="Genomic_DNA"/>
</dbReference>
<name>A0A1X7AM98_9GAMM</name>